<dbReference type="AlphaFoldDB" id="A0A2Z6QQS1"/>
<accession>A0A2Z6QQS1</accession>
<sequence length="679" mass="79732">MTSPYLTDDCIYHILRYLQGYHYRSTLFKCGLVNRFWCRAAIPLLYANPFFFRPNKKYYLIILTLISCFNKEEILQLKNKIKFNINDEYKPLFEYPKYFKSYDCDSANHKIIRWINHFSNPNDKILECFCLTFHHTILKHCVNIEQFNISINYSLIKFNLNFNISISNLIKLNSLALCGLKDLDGMEFLSNIANHCLNLKELKMELICISHPEIQEKLCTIIQRQNSLEKLKISRFALSDNIFSSLEFQTHSLVSIVFSYINFSNISFKNFINLNNLNTLEFFNCGDTNPLNRYEILKFASFKLKRLKFFYNTWNENIEPTIIKYLGPSLKSLSLFEKSITIPVIRDVSMYCLNLLILKMIIVNIKNIDSLVFPYFKNLKIRKLDINIYGILCENMKNNLMKLANNISINVEEISLWFSGDKLQPLKIFLEHCHNYLKKISLKFGVTHFLSKPEFSKLILNYIDKSNNSLKILKIGEVERILNNEDLSLLGEIIAKGIKILIVHRDFQIGNILINSDDTFESYYLNLFIPVSTYISDMGLCGEVDNKDKTNIYGVIFYLSLNCAHDRELVLNICNGIRPEIPEIPELKSNWYIDLIKKCWDPKHNNRPNIELIISILHKKYCDDDDKEYEKAERYLNKGYKEISQLTTHPQAIYTSWLLSPYTESLAIDFTELNNDNKK</sequence>
<keyword evidence="2" id="KW-1185">Reference proteome</keyword>
<dbReference type="Proteomes" id="UP000247702">
    <property type="component" value="Unassembled WGS sequence"/>
</dbReference>
<dbReference type="Gene3D" id="3.80.10.10">
    <property type="entry name" value="Ribonuclease Inhibitor"/>
    <property type="match status" value="1"/>
</dbReference>
<proteinExistence type="predicted"/>
<comment type="caution">
    <text evidence="1">The sequence shown here is derived from an EMBL/GenBank/DDBJ whole genome shotgun (WGS) entry which is preliminary data.</text>
</comment>
<gene>
    <name evidence="1" type="ORF">RclHR1_00100002</name>
</gene>
<dbReference type="EMBL" id="BEXD01000002">
    <property type="protein sequence ID" value="GBB83198.1"/>
    <property type="molecule type" value="Genomic_DNA"/>
</dbReference>
<dbReference type="InterPro" id="IPR011009">
    <property type="entry name" value="Kinase-like_dom_sf"/>
</dbReference>
<protein>
    <recommendedName>
        <fullName evidence="3">Protein kinase domain-containing protein</fullName>
    </recommendedName>
</protein>
<evidence type="ECO:0000313" key="1">
    <source>
        <dbReference type="EMBL" id="GBB83198.1"/>
    </source>
</evidence>
<organism evidence="1 2">
    <name type="scientific">Rhizophagus clarus</name>
    <dbReference type="NCBI Taxonomy" id="94130"/>
    <lineage>
        <taxon>Eukaryota</taxon>
        <taxon>Fungi</taxon>
        <taxon>Fungi incertae sedis</taxon>
        <taxon>Mucoromycota</taxon>
        <taxon>Glomeromycotina</taxon>
        <taxon>Glomeromycetes</taxon>
        <taxon>Glomerales</taxon>
        <taxon>Glomeraceae</taxon>
        <taxon>Rhizophagus</taxon>
    </lineage>
</organism>
<evidence type="ECO:0000313" key="2">
    <source>
        <dbReference type="Proteomes" id="UP000247702"/>
    </source>
</evidence>
<dbReference type="STRING" id="94130.A0A2Z6QQS1"/>
<dbReference type="SUPFAM" id="SSF52047">
    <property type="entry name" value="RNI-like"/>
    <property type="match status" value="1"/>
</dbReference>
<evidence type="ECO:0008006" key="3">
    <source>
        <dbReference type="Google" id="ProtNLM"/>
    </source>
</evidence>
<dbReference type="SUPFAM" id="SSF56112">
    <property type="entry name" value="Protein kinase-like (PK-like)"/>
    <property type="match status" value="1"/>
</dbReference>
<reference evidence="1 2" key="1">
    <citation type="submission" date="2017-11" db="EMBL/GenBank/DDBJ databases">
        <title>The genome of Rhizophagus clarus HR1 reveals common genetic basis of auxotrophy among arbuscular mycorrhizal fungi.</title>
        <authorList>
            <person name="Kobayashi Y."/>
        </authorList>
    </citation>
    <scope>NUCLEOTIDE SEQUENCE [LARGE SCALE GENOMIC DNA]</scope>
    <source>
        <strain evidence="1 2">HR1</strain>
    </source>
</reference>
<dbReference type="InterPro" id="IPR032675">
    <property type="entry name" value="LRR_dom_sf"/>
</dbReference>
<name>A0A2Z6QQS1_9GLOM</name>
<dbReference type="Gene3D" id="1.10.510.10">
    <property type="entry name" value="Transferase(Phosphotransferase) domain 1"/>
    <property type="match status" value="1"/>
</dbReference>